<dbReference type="InterPro" id="IPR032710">
    <property type="entry name" value="NTF2-like_dom_sf"/>
</dbReference>
<keyword evidence="4" id="KW-1185">Reference proteome</keyword>
<dbReference type="Gene3D" id="3.10.450.50">
    <property type="match status" value="1"/>
</dbReference>
<feature type="domain" description="SnoaL-like" evidence="1">
    <location>
        <begin position="17"/>
        <end position="118"/>
    </location>
</feature>
<dbReference type="OrthoDB" id="8451859at2"/>
<dbReference type="Proteomes" id="UP000180166">
    <property type="component" value="Chromosome"/>
</dbReference>
<dbReference type="RefSeq" id="WP_052086654.1">
    <property type="nucleotide sequence ID" value="NZ_AP017900.1"/>
</dbReference>
<dbReference type="KEGG" id="nsr:NS506_01868"/>
<dbReference type="Pfam" id="PF12680">
    <property type="entry name" value="SnoaL_2"/>
    <property type="match status" value="1"/>
</dbReference>
<dbReference type="EMBL" id="CP017839">
    <property type="protein sequence ID" value="APA95936.1"/>
    <property type="molecule type" value="Genomic_DNA"/>
</dbReference>
<reference evidence="3 4" key="2">
    <citation type="journal article" date="2016" name="Genome Announc.">
        <title>Draft Genome Sequence of Erythromycin- and Oxytetracycline-Sensitive Nocardia seriolae Strain U-1 (NBRC 110359).</title>
        <authorList>
            <person name="Imajoh M."/>
            <person name="Sukeda M."/>
            <person name="Shimizu M."/>
            <person name="Yamane J."/>
            <person name="Ohnishi K."/>
            <person name="Oshima S."/>
        </authorList>
    </citation>
    <scope>NUCLEOTIDE SEQUENCE [LARGE SCALE GENOMIC DNA]</scope>
    <source>
        <strain evidence="3 4">U-1</strain>
    </source>
</reference>
<reference evidence="2 5" key="3">
    <citation type="submission" date="2016-10" db="EMBL/GenBank/DDBJ databases">
        <title>Genome sequence of Nocardia seriolae strain EM150506, isolated from Anguila japonica.</title>
        <authorList>
            <person name="Han H.-J."/>
        </authorList>
    </citation>
    <scope>NUCLEOTIDE SEQUENCE [LARGE SCALE GENOMIC DNA]</scope>
    <source>
        <strain evidence="2 5">EM150506</strain>
    </source>
</reference>
<protein>
    <recommendedName>
        <fullName evidence="1">SnoaL-like domain-containing protein</fullName>
    </recommendedName>
</protein>
<proteinExistence type="predicted"/>
<reference evidence="4" key="1">
    <citation type="submission" date="2015-07" db="EMBL/GenBank/DDBJ databases">
        <title>Nocardia seriolae U-1 whole genome shotgun sequence.</title>
        <authorList>
            <person name="Imajoh M."/>
            <person name="Fukumoto Y."/>
            <person name="Sukeda M."/>
            <person name="Yamane J."/>
            <person name="Yamasaki K."/>
            <person name="Shimizu M."/>
            <person name="Ohnishi K."/>
            <person name="Oshima S."/>
        </authorList>
    </citation>
    <scope>NUCLEOTIDE SEQUENCE [LARGE SCALE GENOMIC DNA]</scope>
    <source>
        <strain evidence="4">U-1</strain>
    </source>
</reference>
<dbReference type="GeneID" id="93370356"/>
<evidence type="ECO:0000313" key="4">
    <source>
        <dbReference type="Proteomes" id="UP000037179"/>
    </source>
</evidence>
<dbReference type="SUPFAM" id="SSF54427">
    <property type="entry name" value="NTF2-like"/>
    <property type="match status" value="1"/>
</dbReference>
<evidence type="ECO:0000313" key="3">
    <source>
        <dbReference type="EMBL" id="GAP32937.1"/>
    </source>
</evidence>
<evidence type="ECO:0000313" key="2">
    <source>
        <dbReference type="EMBL" id="APA95936.1"/>
    </source>
</evidence>
<organism evidence="3 4">
    <name type="scientific">Nocardia seriolae</name>
    <dbReference type="NCBI Taxonomy" id="37332"/>
    <lineage>
        <taxon>Bacteria</taxon>
        <taxon>Bacillati</taxon>
        <taxon>Actinomycetota</taxon>
        <taxon>Actinomycetes</taxon>
        <taxon>Mycobacteriales</taxon>
        <taxon>Nocardiaceae</taxon>
        <taxon>Nocardia</taxon>
    </lineage>
</organism>
<sequence>MPATHGDGADRRPDTLVRQLLAGAGRADWLALPDILHPKFTITEPACLPWGGTHSGIDAYIGLLTRMGGLFDIAFTRVRVITEGSDAVLTCLVEFTRRTTGRTVVMPTVEMFTTAGDLLISSEVYFADPTRILAAIGET</sequence>
<gene>
    <name evidence="2" type="ORF">NS506_01868</name>
    <name evidence="3" type="ORF">NSK11_contig00193-0009</name>
</gene>
<name>A0A0B8NM83_9NOCA</name>
<evidence type="ECO:0000259" key="1">
    <source>
        <dbReference type="Pfam" id="PF12680"/>
    </source>
</evidence>
<dbReference type="InterPro" id="IPR037401">
    <property type="entry name" value="SnoaL-like"/>
</dbReference>
<dbReference type="Proteomes" id="UP000037179">
    <property type="component" value="Unassembled WGS sequence"/>
</dbReference>
<dbReference type="EMBL" id="BBYQ01000193">
    <property type="protein sequence ID" value="GAP32937.1"/>
    <property type="molecule type" value="Genomic_DNA"/>
</dbReference>
<evidence type="ECO:0000313" key="5">
    <source>
        <dbReference type="Proteomes" id="UP000180166"/>
    </source>
</evidence>
<dbReference type="AlphaFoldDB" id="A0A0B8NM83"/>
<accession>A0A0B8NM83</accession>